<accession>A0AAP0F7U5</accession>
<evidence type="ECO:0000313" key="3">
    <source>
        <dbReference type="EMBL" id="KAK9103058.1"/>
    </source>
</evidence>
<dbReference type="Proteomes" id="UP001417504">
    <property type="component" value="Unassembled WGS sequence"/>
</dbReference>
<organism evidence="3 4">
    <name type="scientific">Stephania japonica</name>
    <dbReference type="NCBI Taxonomy" id="461633"/>
    <lineage>
        <taxon>Eukaryota</taxon>
        <taxon>Viridiplantae</taxon>
        <taxon>Streptophyta</taxon>
        <taxon>Embryophyta</taxon>
        <taxon>Tracheophyta</taxon>
        <taxon>Spermatophyta</taxon>
        <taxon>Magnoliopsida</taxon>
        <taxon>Ranunculales</taxon>
        <taxon>Menispermaceae</taxon>
        <taxon>Menispermoideae</taxon>
        <taxon>Cissampelideae</taxon>
        <taxon>Stephania</taxon>
    </lineage>
</organism>
<protein>
    <submittedName>
        <fullName evidence="3">Uncharacterized protein</fullName>
    </submittedName>
</protein>
<evidence type="ECO:0000256" key="2">
    <source>
        <dbReference type="SAM" id="Phobius"/>
    </source>
</evidence>
<sequence>MGSPNNPRSPDSKVPNKPSQPKSIASSAMKKASSADEGEHDPNCGTKKMPDVASSDYTKPLAPLEPSTVDANNQELNNRKVAPQPQIQGHCTCLQLGEHINNIQELLASTPSLMQRGIIQNETRAGPRTSYQELLCLGNIPAMQSSTERMESLLASRLPERHELVILMNAVESQQERIRRSLSPSQIARCHIHWDIIEQDNRDTHDYLSRILSSLISSLRLQRGLYESSNADPNVSRNEQHLKHRVGLQSNPLVIMILGHHAYVGMFGSVAGLAHSSIFRQPDRIMFIVCGFLLLVLLAAGALNLIVQFLL</sequence>
<dbReference type="AlphaFoldDB" id="A0AAP0F7U5"/>
<feature type="transmembrane region" description="Helical" evidence="2">
    <location>
        <begin position="285"/>
        <end position="310"/>
    </location>
</feature>
<name>A0AAP0F7U5_9MAGN</name>
<proteinExistence type="predicted"/>
<feature type="compositionally biased region" description="Low complexity" evidence="1">
    <location>
        <begin position="22"/>
        <end position="32"/>
    </location>
</feature>
<reference evidence="3 4" key="1">
    <citation type="submission" date="2024-01" db="EMBL/GenBank/DDBJ databases">
        <title>Genome assemblies of Stephania.</title>
        <authorList>
            <person name="Yang L."/>
        </authorList>
    </citation>
    <scope>NUCLEOTIDE SEQUENCE [LARGE SCALE GENOMIC DNA]</scope>
    <source>
        <strain evidence="3">QJT</strain>
        <tissue evidence="3">Leaf</tissue>
    </source>
</reference>
<evidence type="ECO:0000256" key="1">
    <source>
        <dbReference type="SAM" id="MobiDB-lite"/>
    </source>
</evidence>
<gene>
    <name evidence="3" type="ORF">Sjap_020312</name>
</gene>
<feature type="region of interest" description="Disordered" evidence="1">
    <location>
        <begin position="1"/>
        <end position="69"/>
    </location>
</feature>
<keyword evidence="2" id="KW-0812">Transmembrane</keyword>
<keyword evidence="2" id="KW-1133">Transmembrane helix</keyword>
<feature type="transmembrane region" description="Helical" evidence="2">
    <location>
        <begin position="253"/>
        <end position="273"/>
    </location>
</feature>
<comment type="caution">
    <text evidence="3">The sequence shown here is derived from an EMBL/GenBank/DDBJ whole genome shotgun (WGS) entry which is preliminary data.</text>
</comment>
<dbReference type="EMBL" id="JBBNAE010000008">
    <property type="protein sequence ID" value="KAK9103058.1"/>
    <property type="molecule type" value="Genomic_DNA"/>
</dbReference>
<keyword evidence="4" id="KW-1185">Reference proteome</keyword>
<evidence type="ECO:0000313" key="4">
    <source>
        <dbReference type="Proteomes" id="UP001417504"/>
    </source>
</evidence>
<keyword evidence="2" id="KW-0472">Membrane</keyword>